<proteinExistence type="inferred from homology"/>
<reference evidence="7 8" key="1">
    <citation type="submission" date="2019-10" db="EMBL/GenBank/DDBJ databases">
        <authorList>
            <person name="Palmer J.M."/>
        </authorList>
    </citation>
    <scope>NUCLEOTIDE SEQUENCE [LARGE SCALE GENOMIC DNA]</scope>
    <source>
        <strain evidence="7 8">TWF694</strain>
    </source>
</reference>
<evidence type="ECO:0000256" key="3">
    <source>
        <dbReference type="ARBA" id="ARBA00022801"/>
    </source>
</evidence>
<evidence type="ECO:0000313" key="7">
    <source>
        <dbReference type="EMBL" id="KAK6538294.1"/>
    </source>
</evidence>
<dbReference type="InterPro" id="IPR015500">
    <property type="entry name" value="Peptidase_S8_subtilisin-rel"/>
</dbReference>
<dbReference type="InterPro" id="IPR050131">
    <property type="entry name" value="Peptidase_S8_subtilisin-like"/>
</dbReference>
<evidence type="ECO:0000256" key="1">
    <source>
        <dbReference type="ARBA" id="ARBA00011073"/>
    </source>
</evidence>
<evidence type="ECO:0000259" key="6">
    <source>
        <dbReference type="Pfam" id="PF00082"/>
    </source>
</evidence>
<dbReference type="EMBL" id="JAVHJO010000008">
    <property type="protein sequence ID" value="KAK6538294.1"/>
    <property type="molecule type" value="Genomic_DNA"/>
</dbReference>
<keyword evidence="8" id="KW-1185">Reference proteome</keyword>
<organism evidence="7 8">
    <name type="scientific">Orbilia ellipsospora</name>
    <dbReference type="NCBI Taxonomy" id="2528407"/>
    <lineage>
        <taxon>Eukaryota</taxon>
        <taxon>Fungi</taxon>
        <taxon>Dikarya</taxon>
        <taxon>Ascomycota</taxon>
        <taxon>Pezizomycotina</taxon>
        <taxon>Orbiliomycetes</taxon>
        <taxon>Orbiliales</taxon>
        <taxon>Orbiliaceae</taxon>
        <taxon>Orbilia</taxon>
    </lineage>
</organism>
<dbReference type="GO" id="GO:0004252">
    <property type="term" value="F:serine-type endopeptidase activity"/>
    <property type="evidence" value="ECO:0007669"/>
    <property type="project" value="InterPro"/>
</dbReference>
<feature type="chain" id="PRO_5043776787" description="Peptidase S8/S53 domain-containing protein" evidence="5">
    <location>
        <begin position="22"/>
        <end position="529"/>
    </location>
</feature>
<dbReference type="AlphaFoldDB" id="A0AAV9X970"/>
<evidence type="ECO:0000256" key="4">
    <source>
        <dbReference type="ARBA" id="ARBA00022825"/>
    </source>
</evidence>
<dbReference type="Proteomes" id="UP001365542">
    <property type="component" value="Unassembled WGS sequence"/>
</dbReference>
<keyword evidence="5" id="KW-0732">Signal</keyword>
<dbReference type="InterPro" id="IPR036852">
    <property type="entry name" value="Peptidase_S8/S53_dom_sf"/>
</dbReference>
<keyword evidence="2" id="KW-0645">Protease</keyword>
<dbReference type="GO" id="GO:0006508">
    <property type="term" value="P:proteolysis"/>
    <property type="evidence" value="ECO:0007669"/>
    <property type="project" value="UniProtKB-KW"/>
</dbReference>
<dbReference type="SUPFAM" id="SSF52743">
    <property type="entry name" value="Subtilisin-like"/>
    <property type="match status" value="1"/>
</dbReference>
<comment type="similarity">
    <text evidence="1">Belongs to the peptidase S8 family.</text>
</comment>
<sequence>MNLIGLIVIVVLFQFYTKIVCEPQPYALIEEPRVGTWGFDGTVQFCLVKPTARMENKFFEFLREGFLNGPLKGWLLPPTKLNFNLIKSKYLGVFGVLLVLRTQSDDFDEDLLDELDYYLSSNDMEDQLIRCLGKKEDSDIKKFGPFYGDRDARWYDVPPMADSSSAAITEQESPLSKNKIEITKYAVPELALLSAPKQLKFFKGTAKTTYYNWQDAGKGCTVYLVDTGCDLNHHEFENVTYKDWIETTAYPREIGSDALEQNNHGSFMAAKMFGKRTGVARSIDLIVAPAIDRDGELTFYTILDALLKVYDHIKTNNSKRPCIINFSLASGSIYYDVVENIWRELMLEFRALGNVIISTVAGNGHPTEPIVEYPAVLGLEKEFSNLVVSGGADPATYTNLLQFDPNIVNFVFAPSKVYSIAWKNPFLPISEVALRDAYSYRSDGGTSIATATTTGILAGYISRNLKSKTVVNDTIKSIKRKSFKRNSDPISVPIISNGITIDQWPKADQKAVGYNIGKKCLNKIGCAIS</sequence>
<keyword evidence="4" id="KW-0720">Serine protease</keyword>
<protein>
    <recommendedName>
        <fullName evidence="6">Peptidase S8/S53 domain-containing protein</fullName>
    </recommendedName>
</protein>
<keyword evidence="3" id="KW-0378">Hydrolase</keyword>
<evidence type="ECO:0000256" key="2">
    <source>
        <dbReference type="ARBA" id="ARBA00022670"/>
    </source>
</evidence>
<evidence type="ECO:0000313" key="8">
    <source>
        <dbReference type="Proteomes" id="UP001365542"/>
    </source>
</evidence>
<comment type="caution">
    <text evidence="7">The sequence shown here is derived from an EMBL/GenBank/DDBJ whole genome shotgun (WGS) entry which is preliminary data.</text>
</comment>
<dbReference type="CDD" id="cd00306">
    <property type="entry name" value="Peptidases_S8_S53"/>
    <property type="match status" value="1"/>
</dbReference>
<evidence type="ECO:0000256" key="5">
    <source>
        <dbReference type="SAM" id="SignalP"/>
    </source>
</evidence>
<feature type="domain" description="Peptidase S8/S53" evidence="6">
    <location>
        <begin position="217"/>
        <end position="470"/>
    </location>
</feature>
<accession>A0AAV9X970</accession>
<dbReference type="Pfam" id="PF00082">
    <property type="entry name" value="Peptidase_S8"/>
    <property type="match status" value="1"/>
</dbReference>
<dbReference type="PANTHER" id="PTHR43806:SF11">
    <property type="entry name" value="CEREVISIN-RELATED"/>
    <property type="match status" value="1"/>
</dbReference>
<dbReference type="PRINTS" id="PR00723">
    <property type="entry name" value="SUBTILISIN"/>
</dbReference>
<dbReference type="InterPro" id="IPR000209">
    <property type="entry name" value="Peptidase_S8/S53_dom"/>
</dbReference>
<dbReference type="InterPro" id="IPR023827">
    <property type="entry name" value="Peptidase_S8_Asp-AS"/>
</dbReference>
<feature type="signal peptide" evidence="5">
    <location>
        <begin position="1"/>
        <end position="21"/>
    </location>
</feature>
<dbReference type="Gene3D" id="3.40.50.200">
    <property type="entry name" value="Peptidase S8/S53 domain"/>
    <property type="match status" value="1"/>
</dbReference>
<gene>
    <name evidence="7" type="ORF">TWF694_011173</name>
</gene>
<name>A0AAV9X970_9PEZI</name>
<dbReference type="PANTHER" id="PTHR43806">
    <property type="entry name" value="PEPTIDASE S8"/>
    <property type="match status" value="1"/>
</dbReference>
<dbReference type="PROSITE" id="PS00136">
    <property type="entry name" value="SUBTILASE_ASP"/>
    <property type="match status" value="1"/>
</dbReference>